<dbReference type="Proteomes" id="UP001164653">
    <property type="component" value="Chromosome"/>
</dbReference>
<organism evidence="2 3">
    <name type="scientific">Dyadobacter pollutisoli</name>
    <dbReference type="NCBI Taxonomy" id="2910158"/>
    <lineage>
        <taxon>Bacteria</taxon>
        <taxon>Pseudomonadati</taxon>
        <taxon>Bacteroidota</taxon>
        <taxon>Cytophagia</taxon>
        <taxon>Cytophagales</taxon>
        <taxon>Spirosomataceae</taxon>
        <taxon>Dyadobacter</taxon>
    </lineage>
</organism>
<dbReference type="Gene3D" id="3.10.450.50">
    <property type="match status" value="1"/>
</dbReference>
<dbReference type="KEGG" id="dpf:ON006_02925"/>
<proteinExistence type="predicted"/>
<feature type="domain" description="SnoaL-like" evidence="1">
    <location>
        <begin position="1"/>
        <end position="118"/>
    </location>
</feature>
<reference evidence="2" key="1">
    <citation type="submission" date="2022-11" db="EMBL/GenBank/DDBJ databases">
        <title>Dyadobacter pollutisoli sp. nov., isolated from plastic dumped soil.</title>
        <authorList>
            <person name="Kim J.M."/>
            <person name="Kim K.R."/>
            <person name="Lee J.K."/>
            <person name="Hao L."/>
            <person name="Jeon C.O."/>
        </authorList>
    </citation>
    <scope>NUCLEOTIDE SEQUENCE</scope>
    <source>
        <strain evidence="2">U1</strain>
    </source>
</reference>
<dbReference type="EMBL" id="CP112998">
    <property type="protein sequence ID" value="WAC12921.1"/>
    <property type="molecule type" value="Genomic_DNA"/>
</dbReference>
<evidence type="ECO:0000313" key="2">
    <source>
        <dbReference type="EMBL" id="WAC12921.1"/>
    </source>
</evidence>
<evidence type="ECO:0000313" key="3">
    <source>
        <dbReference type="Proteomes" id="UP001164653"/>
    </source>
</evidence>
<dbReference type="InterPro" id="IPR046860">
    <property type="entry name" value="SnoaL_5"/>
</dbReference>
<dbReference type="RefSeq" id="WP_244823618.1">
    <property type="nucleotide sequence ID" value="NZ_CP112998.1"/>
</dbReference>
<dbReference type="Pfam" id="PF20409">
    <property type="entry name" value="SnoaL_5"/>
    <property type="match status" value="1"/>
</dbReference>
<protein>
    <submittedName>
        <fullName evidence="2">Nuclear transport factor 2 family protein</fullName>
    </submittedName>
</protein>
<keyword evidence="3" id="KW-1185">Reference proteome</keyword>
<sequence>MTTTEIAERLVALCRENQYEQAQKELYSDDALSIEPEGSPGETIVQGLDKIVQKGNHFQDMIEQFHGQELSDPVVAGNYFSISLTMDITFKGMGRIPMEEIALYKVADGKIVSEQFFYEVAPAQ</sequence>
<evidence type="ECO:0000259" key="1">
    <source>
        <dbReference type="Pfam" id="PF20409"/>
    </source>
</evidence>
<accession>A0A9E8NDC7</accession>
<dbReference type="SUPFAM" id="SSF54427">
    <property type="entry name" value="NTF2-like"/>
    <property type="match status" value="1"/>
</dbReference>
<dbReference type="InterPro" id="IPR032710">
    <property type="entry name" value="NTF2-like_dom_sf"/>
</dbReference>
<dbReference type="AlphaFoldDB" id="A0A9E8NDC7"/>
<name>A0A9E8NDC7_9BACT</name>
<gene>
    <name evidence="2" type="ORF">ON006_02925</name>
</gene>